<reference evidence="8" key="1">
    <citation type="submission" date="2020-11" db="EMBL/GenBank/DDBJ databases">
        <authorList>
            <person name="Tran Van P."/>
        </authorList>
    </citation>
    <scope>NUCLEOTIDE SEQUENCE</scope>
</reference>
<evidence type="ECO:0000256" key="3">
    <source>
        <dbReference type="ARBA" id="ARBA00012334"/>
    </source>
</evidence>
<gene>
    <name evidence="8" type="ORF">CTOB1V02_LOCUS13670</name>
</gene>
<dbReference type="HAMAP" id="MF_00013">
    <property type="entry name" value="LipB"/>
    <property type="match status" value="1"/>
</dbReference>
<organism evidence="8">
    <name type="scientific">Cyprideis torosa</name>
    <dbReference type="NCBI Taxonomy" id="163714"/>
    <lineage>
        <taxon>Eukaryota</taxon>
        <taxon>Metazoa</taxon>
        <taxon>Ecdysozoa</taxon>
        <taxon>Arthropoda</taxon>
        <taxon>Crustacea</taxon>
        <taxon>Oligostraca</taxon>
        <taxon>Ostracoda</taxon>
        <taxon>Podocopa</taxon>
        <taxon>Podocopida</taxon>
        <taxon>Cytherocopina</taxon>
        <taxon>Cytheroidea</taxon>
        <taxon>Cytherideidae</taxon>
        <taxon>Cyprideis</taxon>
    </lineage>
</organism>
<comment type="pathway">
    <text evidence="1">Protein modification; protein lipoylation via endogenous pathway; protein N(6)-(lipoyl)lysine from octanoyl-[acyl-carrier-protein]: step 1/2.</text>
</comment>
<feature type="non-terminal residue" evidence="8">
    <location>
        <position position="1"/>
    </location>
</feature>
<dbReference type="InterPro" id="IPR000544">
    <property type="entry name" value="Octanoyltransferase"/>
</dbReference>
<evidence type="ECO:0000256" key="1">
    <source>
        <dbReference type="ARBA" id="ARBA00004821"/>
    </source>
</evidence>
<evidence type="ECO:0000256" key="5">
    <source>
        <dbReference type="ARBA" id="ARBA00023315"/>
    </source>
</evidence>
<dbReference type="PANTHER" id="PTHR10993:SF7">
    <property type="entry name" value="LIPOYLTRANSFERASE 2, MITOCHONDRIAL-RELATED"/>
    <property type="match status" value="1"/>
</dbReference>
<dbReference type="Gene3D" id="3.30.930.10">
    <property type="entry name" value="Bira Bifunctional Protein, Domain 2"/>
    <property type="match status" value="1"/>
</dbReference>
<name>A0A7R8WPT3_9CRUS</name>
<evidence type="ECO:0000256" key="6">
    <source>
        <dbReference type="ARBA" id="ARBA00030797"/>
    </source>
</evidence>
<dbReference type="EMBL" id="OB675021">
    <property type="protein sequence ID" value="CAD7235855.1"/>
    <property type="molecule type" value="Genomic_DNA"/>
</dbReference>
<dbReference type="UniPathway" id="UPA00538">
    <property type="reaction ID" value="UER00592"/>
</dbReference>
<dbReference type="OrthoDB" id="19908at2759"/>
<dbReference type="GO" id="GO:0009249">
    <property type="term" value="P:protein lipoylation"/>
    <property type="evidence" value="ECO:0007669"/>
    <property type="project" value="InterPro"/>
</dbReference>
<keyword evidence="4" id="KW-0808">Transferase</keyword>
<dbReference type="AlphaFoldDB" id="A0A7R8WPT3"/>
<evidence type="ECO:0000256" key="7">
    <source>
        <dbReference type="ARBA" id="ARBA00033331"/>
    </source>
</evidence>
<evidence type="ECO:0000256" key="2">
    <source>
        <dbReference type="ARBA" id="ARBA00007907"/>
    </source>
</evidence>
<dbReference type="InterPro" id="IPR020605">
    <property type="entry name" value="Octanoyltransferase_CS"/>
</dbReference>
<dbReference type="PANTHER" id="PTHR10993">
    <property type="entry name" value="OCTANOYLTRANSFERASE"/>
    <property type="match status" value="1"/>
</dbReference>
<dbReference type="InterPro" id="IPR045864">
    <property type="entry name" value="aa-tRNA-synth_II/BPL/LPL"/>
</dbReference>
<dbReference type="PROSITE" id="PS51733">
    <property type="entry name" value="BPL_LPL_CATALYTIC"/>
    <property type="match status" value="1"/>
</dbReference>
<protein>
    <recommendedName>
        <fullName evidence="3">lipoyl(octanoyl) transferase</fullName>
        <ecNumber evidence="3">2.3.1.181</ecNumber>
    </recommendedName>
    <alternativeName>
        <fullName evidence="6">Lipoate-protein ligase B</fullName>
    </alternativeName>
    <alternativeName>
        <fullName evidence="7">Lipoyl/octanoyl transferase</fullName>
    </alternativeName>
</protein>
<comment type="similarity">
    <text evidence="2">Belongs to the LipB family.</text>
</comment>
<dbReference type="CDD" id="cd16444">
    <property type="entry name" value="LipB"/>
    <property type="match status" value="1"/>
</dbReference>
<sequence>MKRFVDDRTAGTSDEVWLVEHEPVFTNGRRAASDEAPIGGIDVVNSDRGGLTTWHGPGQFVAYPLLDTRRLGVGVRELVMRLEQTIIDTLARYRVQAGRRDGAPGVYVDNAKIAALGLRIRNGCSLHGLSINVDNDLAPYRHIDACGLGLAATRLCDHAAVGGVDEVAAVWLALFSREFGLSIQTSNAAVYAQSAPGRSSDFDPFADGVMAESPAY</sequence>
<keyword evidence="5" id="KW-0012">Acyltransferase</keyword>
<evidence type="ECO:0000313" key="8">
    <source>
        <dbReference type="EMBL" id="CAD7235855.1"/>
    </source>
</evidence>
<dbReference type="GO" id="GO:0033819">
    <property type="term" value="F:lipoyl(octanoyl) transferase activity"/>
    <property type="evidence" value="ECO:0007669"/>
    <property type="project" value="UniProtKB-EC"/>
</dbReference>
<dbReference type="EC" id="2.3.1.181" evidence="3"/>
<dbReference type="Pfam" id="PF21948">
    <property type="entry name" value="LplA-B_cat"/>
    <property type="match status" value="1"/>
</dbReference>
<dbReference type="PROSITE" id="PS01313">
    <property type="entry name" value="LIPB"/>
    <property type="match status" value="1"/>
</dbReference>
<dbReference type="SUPFAM" id="SSF55681">
    <property type="entry name" value="Class II aaRS and biotin synthetases"/>
    <property type="match status" value="1"/>
</dbReference>
<dbReference type="NCBIfam" id="TIGR00214">
    <property type="entry name" value="lipB"/>
    <property type="match status" value="1"/>
</dbReference>
<accession>A0A7R8WPT3</accession>
<dbReference type="InterPro" id="IPR004143">
    <property type="entry name" value="BPL_LPL_catalytic"/>
</dbReference>
<evidence type="ECO:0000256" key="4">
    <source>
        <dbReference type="ARBA" id="ARBA00022679"/>
    </source>
</evidence>
<proteinExistence type="inferred from homology"/>